<reference evidence="2" key="2">
    <citation type="journal article" date="2018" name="Nat. Commun.">
        <title>Extreme sensitivity to ultraviolet light in the fungal pathogen causing white-nose syndrome of bats.</title>
        <authorList>
            <person name="Palmer J.M."/>
            <person name="Drees K.P."/>
            <person name="Foster J.T."/>
            <person name="Lindner D.L."/>
        </authorList>
    </citation>
    <scope>NUCLEOTIDE SEQUENCE [LARGE SCALE GENOMIC DNA]</scope>
    <source>
        <strain evidence="2">UAMH 10579</strain>
    </source>
</reference>
<dbReference type="Proteomes" id="UP000091956">
    <property type="component" value="Unassembled WGS sequence"/>
</dbReference>
<dbReference type="AlphaFoldDB" id="A0A1B8G8P6"/>
<dbReference type="OrthoDB" id="5429780at2759"/>
<protein>
    <submittedName>
        <fullName evidence="1">Uncharacterized protein</fullName>
    </submittedName>
</protein>
<dbReference type="RefSeq" id="XP_018125920.1">
    <property type="nucleotide sequence ID" value="XM_018279436.1"/>
</dbReference>
<dbReference type="STRING" id="342668.A0A1B8G8P6"/>
<dbReference type="GeneID" id="28843415"/>
<sequence length="412" mass="46545">MGDISNPPGDGDFTFEETQALEYDDVFRARTGSAVGGVTVRFSGYDRHQQRQGSFEMPTAAISASALELIGFNQSTAESIYERFINRPDPSINIDSFLDYATSQAQRIWVLKSRDYTDCEAMTRVGLTIDFQDRMLDPRFKAVYETETLLFWVLDTLKVGYTALEQLHERLKHRVKVIKATIAISQTPEGHSLPANFIPAETEPALPSPLKYVALYKATSALEMGGTPWIDDDGGVDMNVISSFPGGDSNYCSMVHYWTPEREVAELYRKWAQRRCPYSETWIVRICVPIALINSIPTAELWYSPDWKEFVWYCRREKTPPEKFSRLDPENRAIGLIEGHISTNIAQQVAHIKKEDVQSMINDDSALRNPITGSMATQWVFTIPSTIDRLGIEIRGRIHIDVTAVPKSGGKE</sequence>
<evidence type="ECO:0000313" key="2">
    <source>
        <dbReference type="Proteomes" id="UP000091956"/>
    </source>
</evidence>
<name>A0A1B8G8P6_9PEZI</name>
<dbReference type="EMBL" id="KV460272">
    <property type="protein sequence ID" value="OBT92187.1"/>
    <property type="molecule type" value="Genomic_DNA"/>
</dbReference>
<organism evidence="1 2">
    <name type="scientific">Pseudogymnoascus verrucosus</name>
    <dbReference type="NCBI Taxonomy" id="342668"/>
    <lineage>
        <taxon>Eukaryota</taxon>
        <taxon>Fungi</taxon>
        <taxon>Dikarya</taxon>
        <taxon>Ascomycota</taxon>
        <taxon>Pezizomycotina</taxon>
        <taxon>Leotiomycetes</taxon>
        <taxon>Thelebolales</taxon>
        <taxon>Thelebolaceae</taxon>
        <taxon>Pseudogymnoascus</taxon>
    </lineage>
</organism>
<evidence type="ECO:0000313" key="1">
    <source>
        <dbReference type="EMBL" id="OBT92187.1"/>
    </source>
</evidence>
<keyword evidence="2" id="KW-1185">Reference proteome</keyword>
<proteinExistence type="predicted"/>
<reference evidence="1 2" key="1">
    <citation type="submission" date="2016-03" db="EMBL/GenBank/DDBJ databases">
        <title>Comparative genomics of Pseudogymnoascus destructans, the fungus causing white-nose syndrome of bats.</title>
        <authorList>
            <person name="Palmer J.M."/>
            <person name="Drees K.P."/>
            <person name="Foster J.T."/>
            <person name="Lindner D.L."/>
        </authorList>
    </citation>
    <scope>NUCLEOTIDE SEQUENCE [LARGE SCALE GENOMIC DNA]</scope>
    <source>
        <strain evidence="1 2">UAMH 10579</strain>
    </source>
</reference>
<accession>A0A1B8G8P6</accession>
<gene>
    <name evidence="1" type="ORF">VE01_10029</name>
</gene>